<organism evidence="2 3">
    <name type="scientific">Ferrimonas pelagia</name>
    <dbReference type="NCBI Taxonomy" id="1177826"/>
    <lineage>
        <taxon>Bacteria</taxon>
        <taxon>Pseudomonadati</taxon>
        <taxon>Pseudomonadota</taxon>
        <taxon>Gammaproteobacteria</taxon>
        <taxon>Alteromonadales</taxon>
        <taxon>Ferrimonadaceae</taxon>
        <taxon>Ferrimonas</taxon>
    </lineage>
</organism>
<evidence type="ECO:0000256" key="1">
    <source>
        <dbReference type="SAM" id="Coils"/>
    </source>
</evidence>
<evidence type="ECO:0000313" key="3">
    <source>
        <dbReference type="Proteomes" id="UP001499988"/>
    </source>
</evidence>
<reference evidence="3" key="1">
    <citation type="journal article" date="2019" name="Int. J. Syst. Evol. Microbiol.">
        <title>The Global Catalogue of Microorganisms (GCM) 10K type strain sequencing project: providing services to taxonomists for standard genome sequencing and annotation.</title>
        <authorList>
            <consortium name="The Broad Institute Genomics Platform"/>
            <consortium name="The Broad Institute Genome Sequencing Center for Infectious Disease"/>
            <person name="Wu L."/>
            <person name="Ma J."/>
        </authorList>
    </citation>
    <scope>NUCLEOTIDE SEQUENCE [LARGE SCALE GENOMIC DNA]</scope>
    <source>
        <strain evidence="3">JCM 18401</strain>
    </source>
</reference>
<keyword evidence="3" id="KW-1185">Reference proteome</keyword>
<dbReference type="InterPro" id="IPR007813">
    <property type="entry name" value="PilN"/>
</dbReference>
<dbReference type="Proteomes" id="UP001499988">
    <property type="component" value="Unassembled WGS sequence"/>
</dbReference>
<feature type="coiled-coil region" evidence="1">
    <location>
        <begin position="46"/>
        <end position="107"/>
    </location>
</feature>
<evidence type="ECO:0000313" key="2">
    <source>
        <dbReference type="EMBL" id="GAA4901945.1"/>
    </source>
</evidence>
<gene>
    <name evidence="2" type="ORF">GCM10023333_40030</name>
</gene>
<accession>A0ABP9FHN1</accession>
<name>A0ABP9FHN1_9GAMM</name>
<protein>
    <recommendedName>
        <fullName evidence="4">PilN domain-containing protein</fullName>
    </recommendedName>
</protein>
<evidence type="ECO:0008006" key="4">
    <source>
        <dbReference type="Google" id="ProtNLM"/>
    </source>
</evidence>
<comment type="caution">
    <text evidence="2">The sequence shown here is derived from an EMBL/GenBank/DDBJ whole genome shotgun (WGS) entry which is preliminary data.</text>
</comment>
<proteinExistence type="predicted"/>
<keyword evidence="1" id="KW-0175">Coiled coil</keyword>
<dbReference type="RefSeq" id="WP_345337282.1">
    <property type="nucleotide sequence ID" value="NZ_BAABJZ010000105.1"/>
</dbReference>
<sequence length="200" mass="21794">MKTRINLFSPQMLPRKPRLTAPVALAVTLMIAALVSGLVYHASQRSAELAGQVDQLRDEQQTLQQQLAVRSRELSGHAADPRLLDAVAQAQAKLQGLQQLAQLLDQDQLLIEPGFSNLMQDLSTSADRQVWLQQFNVARDQLRLIGQAQNATAVPAWIDRLGELPSLQGRALSQLVIDGDGSGPVRFEASHGLPAQKEGP</sequence>
<dbReference type="Pfam" id="PF05137">
    <property type="entry name" value="PilN"/>
    <property type="match status" value="1"/>
</dbReference>
<dbReference type="EMBL" id="BAABJZ010000105">
    <property type="protein sequence ID" value="GAA4901945.1"/>
    <property type="molecule type" value="Genomic_DNA"/>
</dbReference>